<proteinExistence type="predicted"/>
<accession>A0A653E4L8</accession>
<name>A0A653E4L8_9PSED</name>
<evidence type="ECO:0000313" key="1">
    <source>
        <dbReference type="EMBL" id="VEV97645.1"/>
    </source>
</evidence>
<sequence length="58" mass="6275">MLRALACGLSACNLLELAVRLWVLSGLVPGKWLWLAALRETSITVAALFYCALTANPE</sequence>
<organism evidence="1">
    <name type="scientific">Pseudomonas marincola</name>
    <dbReference type="NCBI Taxonomy" id="437900"/>
    <lineage>
        <taxon>Bacteria</taxon>
        <taxon>Pseudomonadati</taxon>
        <taxon>Pseudomonadota</taxon>
        <taxon>Gammaproteobacteria</taxon>
        <taxon>Pseudomonadales</taxon>
        <taxon>Pseudomonadaceae</taxon>
        <taxon>Pseudomonas</taxon>
    </lineage>
</organism>
<gene>
    <name evidence="1" type="ORF">PMYSY11_2600</name>
</gene>
<protein>
    <submittedName>
        <fullName evidence="1">Uncharacterized protein</fullName>
    </submittedName>
</protein>
<dbReference type="EMBL" id="LR215729">
    <property type="protein sequence ID" value="VEV97645.1"/>
    <property type="molecule type" value="Genomic_DNA"/>
</dbReference>
<reference evidence="1" key="1">
    <citation type="submission" date="2019-02" db="EMBL/GenBank/DDBJ databases">
        <authorList>
            <consortium name="Genoscope - CEA"/>
            <person name="William W."/>
        </authorList>
    </citation>
    <scope>NUCLEOTIDE SEQUENCE [LARGE SCALE GENOMIC DNA]</scope>
    <source>
        <strain evidence="1">YSy11</strain>
    </source>
</reference>
<dbReference type="AlphaFoldDB" id="A0A653E4L8"/>